<evidence type="ECO:0000313" key="16">
    <source>
        <dbReference type="Proteomes" id="UP000694287"/>
    </source>
</evidence>
<dbReference type="PANTHER" id="PTHR42853">
    <property type="entry name" value="ACETYL-COENZYME A CARBOXYLASE CARBOXYL TRANSFERASE SUBUNIT ALPHA"/>
    <property type="match status" value="1"/>
</dbReference>
<sequence length="653" mass="69217">MEHRGRTRPRRRLPGLVRARDGRLQLLGERHPPCPAREPVRRGAGRAPDARSRVHRARRSVAPGRRPAAHRVHDLPARPLSGGLVTTTEWLVCDGCAAMIYGRRFARAGRICPECGWHAPLTAPQRLASLLDPGSVRTLELVVADADLPEFTDLRPYSDRLRDARARTGLAEAVVCARGRIDDNPVVVAAMDFRFLGGSLGTAVGEAVTRAAEIALRERTPLLIVTASGGARMQEGILSLMQMAKTSQALGQLDEAGVLTVSLITDPTYGGVAASFATSTDVIIAEPRARLGFAGRRVIEQTIRETLPAGFQTAEFLLEHGVIDMIRSRAELRATLARLLSVASRRPVSDDRAPAPQPAGPALITDADRLPERDPWLCVRAARRLGRPTTLDHVAMLVDGFDELHGDRSSADCPALVAGLGRFEGVPVVVIGTQKGHDGAELAARNYGMPSPAGYRKAARVMRLAAKLGLPVITLIDTAGAHPGVDAERHGQAVAIAQNLVLMAGLPVPVVAVVTGEGGSGGALALTVADRILMCENAVYSVISAEGCAAILWKDPAAAPLAATALRVDARSLLRLGIVDGVVPEPGEGAETDPVAASEALRAALAQTLGELLPLDQMTLVTARRARFRRFGSDTAVLVDPAAAGRPDRVVSR</sequence>
<evidence type="ECO:0000256" key="3">
    <source>
        <dbReference type="ARBA" id="ARBA00006276"/>
    </source>
</evidence>
<evidence type="ECO:0000256" key="2">
    <source>
        <dbReference type="ARBA" id="ARBA00004956"/>
    </source>
</evidence>
<evidence type="ECO:0000256" key="4">
    <source>
        <dbReference type="ARBA" id="ARBA00010284"/>
    </source>
</evidence>
<dbReference type="InterPro" id="IPR000438">
    <property type="entry name" value="Acetyl_CoA_COase_Trfase_b_su"/>
</dbReference>
<evidence type="ECO:0000256" key="9">
    <source>
        <dbReference type="ARBA" id="ARBA00025280"/>
    </source>
</evidence>
<comment type="similarity">
    <text evidence="10">Belongs to the AccA family.</text>
</comment>
<reference evidence="15 16" key="1">
    <citation type="submission" date="2020-11" db="EMBL/GenBank/DDBJ databases">
        <title>Pseudonocardia abyssalis sp. nov. and Pseudonocardia oceani sp. nov., description and phylogenomic analysis of two novel actinomycetes isolated from the deep Southern Ocean.</title>
        <authorList>
            <person name="Parra J."/>
        </authorList>
    </citation>
    <scope>NUCLEOTIDE SEQUENCE [LARGE SCALE GENOMIC DNA]</scope>
    <source>
        <strain evidence="15 16">KRD-168</strain>
    </source>
</reference>
<comment type="function">
    <text evidence="9 11">Component of the acetyl coenzyme A carboxylase (ACC) complex. Biotin carboxylase (BC) catalyzes the carboxylation of biotin on its carrier protein (BCCP) and then the CO(2) group is transferred by the transcarboxylase to acetyl-CoA to form malonyl-CoA.</text>
</comment>
<comment type="subcellular location">
    <subcellularLocation>
        <location evidence="1 10">Cytoplasm</location>
    </subcellularLocation>
</comment>
<feature type="binding site" evidence="11">
    <location>
        <position position="115"/>
    </location>
    <ligand>
        <name>Zn(2+)</name>
        <dbReference type="ChEBI" id="CHEBI:29105"/>
    </ligand>
</feature>
<comment type="caution">
    <text evidence="15">The sequence shown here is derived from an EMBL/GenBank/DDBJ whole genome shotgun (WGS) entry which is preliminary data.</text>
</comment>
<keyword evidence="16" id="KW-1185">Reference proteome</keyword>
<protein>
    <recommendedName>
        <fullName evidence="10 11">Multifunctional fusion protein</fullName>
    </recommendedName>
    <domain>
        <recommendedName>
            <fullName evidence="10">Acetyl-coenzyme A carboxylase carboxyl transferase subunit alpha</fullName>
            <shortName evidence="10">ACCase subunit alpha</shortName>
            <shortName evidence="10">Acetyl-CoA carboxylase carboxyltransferase subunit alpha</shortName>
            <ecNumber evidence="10">2.1.3.15</ecNumber>
        </recommendedName>
    </domain>
    <domain>
        <recommendedName>
            <fullName evidence="11">Acetyl-coenzyme A carboxylase carboxyl transferase subunit beta</fullName>
            <shortName evidence="11">ACCase subunit beta</shortName>
            <shortName evidence="11">Acetyl-CoA carboxylase carboxyltransferase subunit beta</shortName>
        </recommendedName>
    </domain>
</protein>
<accession>A0ABS6UPP3</accession>
<dbReference type="NCBIfam" id="TIGR00515">
    <property type="entry name" value="accD"/>
    <property type="match status" value="1"/>
</dbReference>
<comment type="catalytic activity">
    <reaction evidence="10">
        <text>N(6)-carboxybiotinyl-L-lysyl-[protein] + acetyl-CoA = N(6)-biotinyl-L-lysyl-[protein] + malonyl-CoA</text>
        <dbReference type="Rhea" id="RHEA:54728"/>
        <dbReference type="Rhea" id="RHEA-COMP:10505"/>
        <dbReference type="Rhea" id="RHEA-COMP:10506"/>
        <dbReference type="ChEBI" id="CHEBI:57288"/>
        <dbReference type="ChEBI" id="CHEBI:57384"/>
        <dbReference type="ChEBI" id="CHEBI:83144"/>
        <dbReference type="ChEBI" id="CHEBI:83145"/>
        <dbReference type="EC" id="2.1.3.15"/>
    </reaction>
</comment>
<keyword evidence="10" id="KW-0067">ATP-binding</keyword>
<evidence type="ECO:0000259" key="13">
    <source>
        <dbReference type="PROSITE" id="PS50980"/>
    </source>
</evidence>
<dbReference type="Proteomes" id="UP000694287">
    <property type="component" value="Unassembled WGS sequence"/>
</dbReference>
<comment type="cofactor">
    <cofactor evidence="11">
        <name>Zn(2+)</name>
        <dbReference type="ChEBI" id="CHEBI:29105"/>
    </cofactor>
    <text evidence="11">Binds 1 zinc ion per subunit.</text>
</comment>
<dbReference type="EC" id="2.1.3.15" evidence="10"/>
<organism evidence="15 16">
    <name type="scientific">Pseudonocardia abyssalis</name>
    <dbReference type="NCBI Taxonomy" id="2792008"/>
    <lineage>
        <taxon>Bacteria</taxon>
        <taxon>Bacillati</taxon>
        <taxon>Actinomycetota</taxon>
        <taxon>Actinomycetes</taxon>
        <taxon>Pseudonocardiales</taxon>
        <taxon>Pseudonocardiaceae</taxon>
        <taxon>Pseudonocardia</taxon>
    </lineage>
</organism>
<feature type="domain" description="CoA carboxyltransferase C-terminal" evidence="14">
    <location>
        <begin position="366"/>
        <end position="611"/>
    </location>
</feature>
<keyword evidence="11" id="KW-0479">Metal-binding</keyword>
<evidence type="ECO:0000256" key="8">
    <source>
        <dbReference type="ARBA" id="ARBA00022771"/>
    </source>
</evidence>
<comment type="similarity">
    <text evidence="4">In the N-terminal section; belongs to the AccD/PCCB family.</text>
</comment>
<feature type="binding site" evidence="11">
    <location>
        <position position="96"/>
    </location>
    <ligand>
        <name>Zn(2+)</name>
        <dbReference type="ChEBI" id="CHEBI:29105"/>
    </ligand>
</feature>
<dbReference type="PROSITE" id="PS50989">
    <property type="entry name" value="COA_CT_CTER"/>
    <property type="match status" value="1"/>
</dbReference>
<dbReference type="NCBIfam" id="NF041504">
    <property type="entry name" value="AccA_sub"/>
    <property type="match status" value="1"/>
</dbReference>
<comment type="subunit">
    <text evidence="5">Acetyl-CoA carboxylase is a heterotetramer composed of biotin carboxyl carrier protein (AccB), biotin carboxylase (AccC) and two subunits of ACCase subunit beta/alpha.</text>
</comment>
<keyword evidence="15" id="KW-0436">Ligase</keyword>
<evidence type="ECO:0000256" key="5">
    <source>
        <dbReference type="ARBA" id="ARBA00011664"/>
    </source>
</evidence>
<dbReference type="PROSITE" id="PS50980">
    <property type="entry name" value="COA_CT_NTER"/>
    <property type="match status" value="1"/>
</dbReference>
<evidence type="ECO:0000256" key="10">
    <source>
        <dbReference type="HAMAP-Rule" id="MF_00823"/>
    </source>
</evidence>
<dbReference type="Pfam" id="PF03255">
    <property type="entry name" value="ACCA"/>
    <property type="match status" value="1"/>
</dbReference>
<feature type="region of interest" description="Disordered" evidence="12">
    <location>
        <begin position="27"/>
        <end position="70"/>
    </location>
</feature>
<dbReference type="HAMAP" id="MF_01395">
    <property type="entry name" value="AcetylCoA_CT_beta"/>
    <property type="match status" value="1"/>
</dbReference>
<keyword evidence="11" id="KW-0862">Zinc</keyword>
<dbReference type="InterPro" id="IPR011763">
    <property type="entry name" value="COA_CT_C"/>
</dbReference>
<keyword evidence="10" id="KW-0275">Fatty acid biosynthesis</keyword>
<comment type="subunit">
    <text evidence="10">Acetyl-CoA carboxylase is a heterohexamer composed of biotin carboxyl carrier protein (AccB), biotin carboxylase (AccC) and two subunits each of ACCase subunit alpha (AccA) and ACCase subunit beta (AccD).</text>
</comment>
<feature type="binding site" evidence="11">
    <location>
        <position position="112"/>
    </location>
    <ligand>
        <name>Zn(2+)</name>
        <dbReference type="ChEBI" id="CHEBI:29105"/>
    </ligand>
</feature>
<feature type="binding site" evidence="11">
    <location>
        <position position="93"/>
    </location>
    <ligand>
        <name>Zn(2+)</name>
        <dbReference type="ChEBI" id="CHEBI:29105"/>
    </ligand>
</feature>
<evidence type="ECO:0000256" key="6">
    <source>
        <dbReference type="ARBA" id="ARBA00022490"/>
    </source>
</evidence>
<proteinExistence type="inferred from homology"/>
<dbReference type="InterPro" id="IPR001095">
    <property type="entry name" value="Acetyl_CoA_COase_a_su"/>
</dbReference>
<dbReference type="InterPro" id="IPR011762">
    <property type="entry name" value="COA_CT_N"/>
</dbReference>
<evidence type="ECO:0000256" key="7">
    <source>
        <dbReference type="ARBA" id="ARBA00022679"/>
    </source>
</evidence>
<evidence type="ECO:0000256" key="11">
    <source>
        <dbReference type="HAMAP-Rule" id="MF_01395"/>
    </source>
</evidence>
<feature type="zinc finger region" description="C4-type" evidence="11">
    <location>
        <begin position="93"/>
        <end position="115"/>
    </location>
</feature>
<gene>
    <name evidence="11 15" type="primary">accD</name>
    <name evidence="10" type="synonym">accA</name>
    <name evidence="15" type="ORF">I4I81_06355</name>
</gene>
<keyword evidence="8 11" id="KW-0863">Zinc-finger</keyword>
<evidence type="ECO:0000256" key="1">
    <source>
        <dbReference type="ARBA" id="ARBA00004496"/>
    </source>
</evidence>
<name>A0ABS6UPP3_9PSEU</name>
<feature type="domain" description="CoA carboxyltransferase N-terminal" evidence="13">
    <location>
        <begin position="89"/>
        <end position="358"/>
    </location>
</feature>
<comment type="function">
    <text evidence="10">Component of the acetyl coenzyme A carboxylase (ACC) complex. First, biotin carboxylase catalyzes the carboxylation of biotin on its carrier protein (BCCP) and then the CO(2) group is transferred by the carboxyltransferase to acetyl-CoA to form malonyl-CoA.</text>
</comment>
<keyword evidence="6 10" id="KW-0963">Cytoplasm</keyword>
<keyword evidence="7 10" id="KW-0808">Transferase</keyword>
<keyword evidence="10" id="KW-0444">Lipid biosynthesis</keyword>
<keyword evidence="10" id="KW-0276">Fatty acid metabolism</keyword>
<comment type="similarity">
    <text evidence="11">Belongs to the AccD/PCCB family.</text>
</comment>
<evidence type="ECO:0000259" key="14">
    <source>
        <dbReference type="PROSITE" id="PS50989"/>
    </source>
</evidence>
<evidence type="ECO:0000256" key="12">
    <source>
        <dbReference type="SAM" id="MobiDB-lite"/>
    </source>
</evidence>
<dbReference type="EMBL" id="JADQDK010000001">
    <property type="protein sequence ID" value="MBW0133873.1"/>
    <property type="molecule type" value="Genomic_DNA"/>
</dbReference>
<comment type="similarity">
    <text evidence="3">In the C-terminal section; belongs to the AccA family.</text>
</comment>
<dbReference type="GO" id="GO:0003989">
    <property type="term" value="F:acetyl-CoA carboxylase activity"/>
    <property type="evidence" value="ECO:0007669"/>
    <property type="project" value="UniProtKB-EC"/>
</dbReference>
<evidence type="ECO:0000313" key="15">
    <source>
        <dbReference type="EMBL" id="MBW0133873.1"/>
    </source>
</evidence>
<comment type="pathway">
    <text evidence="2 10">Lipid metabolism; malonyl-CoA biosynthesis; malonyl-CoA from acetyl-CoA: step 1/1.</text>
</comment>
<dbReference type="PANTHER" id="PTHR42853:SF3">
    <property type="entry name" value="ACETYL-COENZYME A CARBOXYLASE CARBOXYL TRANSFERASE SUBUNIT ALPHA, CHLOROPLASTIC"/>
    <property type="match status" value="1"/>
</dbReference>
<dbReference type="HAMAP" id="MF_00823">
    <property type="entry name" value="AcetylCoA_CT_alpha"/>
    <property type="match status" value="1"/>
</dbReference>
<keyword evidence="10" id="KW-0443">Lipid metabolism</keyword>
<keyword evidence="10" id="KW-0547">Nucleotide-binding</keyword>